<dbReference type="Pfam" id="PF08386">
    <property type="entry name" value="Abhydrolase_4"/>
    <property type="match status" value="1"/>
</dbReference>
<feature type="signal peptide" evidence="5">
    <location>
        <begin position="1"/>
        <end position="29"/>
    </location>
</feature>
<dbReference type="Proteomes" id="UP000473325">
    <property type="component" value="Unassembled WGS sequence"/>
</dbReference>
<proteinExistence type="inferred from homology"/>
<keyword evidence="8" id="KW-1185">Reference proteome</keyword>
<feature type="region of interest" description="Disordered" evidence="4">
    <location>
        <begin position="498"/>
        <end position="524"/>
    </location>
</feature>
<evidence type="ECO:0000313" key="7">
    <source>
        <dbReference type="EMBL" id="MXG90418.1"/>
    </source>
</evidence>
<dbReference type="PANTHER" id="PTHR43248:SF29">
    <property type="entry name" value="TRIPEPTIDYL AMINOPEPTIDASE"/>
    <property type="match status" value="1"/>
</dbReference>
<dbReference type="SUPFAM" id="SSF53474">
    <property type="entry name" value="alpha/beta-Hydrolases"/>
    <property type="match status" value="1"/>
</dbReference>
<feature type="domain" description="Peptidase S33 tripeptidyl aminopeptidase-like C-terminal" evidence="6">
    <location>
        <begin position="406"/>
        <end position="499"/>
    </location>
</feature>
<gene>
    <name evidence="7" type="ORF">GRQ65_12755</name>
</gene>
<dbReference type="EMBL" id="WUEK01000007">
    <property type="protein sequence ID" value="MXG90418.1"/>
    <property type="molecule type" value="Genomic_DNA"/>
</dbReference>
<accession>A0A6L7EXY9</accession>
<evidence type="ECO:0000256" key="4">
    <source>
        <dbReference type="SAM" id="MobiDB-lite"/>
    </source>
</evidence>
<sequence>MTRRSLVGALTGLLAAGLALAPLSLTAEAAPAAPVAAPAAVAVAAVPTPPPLSWGRCDDKGLRRAGAECSLLTVPLDYANPSAGTIQIAVSRIEASRKPYRGAVFTNPGGPGGSGITLSVLGQYVPDKVGLTYDWYGIDPRGVGGSKPALSCIPSFDGYDREPYVPKTQSILDYWLTRSRAYSAACAASSAKALLPHMKTTDLVNDFESLRVAIAQAQITWYGFSYGTYLGQVYSTLYPGSLKAMVLDGVVDPTTWGYEGGFAQTIAFNKNYKPFFRWVARYDKVFGLGRSVKQVARTYKKTLKALTRKPLFKKRVGPSEFDDALTQAAYYNLTWIDVAGAWSKAVLKRNGRPLSELQGYEPNNPQADNGHAAFLATFCTDAPYPRDDARVIADSRALFQKAPYSTWSSTWFSQPCTSWPVPSQTATTVTGAFTGPVLLTNESRDAATPVAGAYVVRSLFPTASLVVAKGTSHAVSLFGTACIDNAVAALLKKGTLPKRKSGDRADVKCQGLRPPNPLADEAGRVAALRPLPALP</sequence>
<organism evidence="7 8">
    <name type="scientific">Nocardioides flavescens</name>
    <dbReference type="NCBI Taxonomy" id="2691959"/>
    <lineage>
        <taxon>Bacteria</taxon>
        <taxon>Bacillati</taxon>
        <taxon>Actinomycetota</taxon>
        <taxon>Actinomycetes</taxon>
        <taxon>Propionibacteriales</taxon>
        <taxon>Nocardioidaceae</taxon>
        <taxon>Nocardioides</taxon>
    </lineage>
</organism>
<dbReference type="Gene3D" id="3.40.50.1820">
    <property type="entry name" value="alpha/beta hydrolase"/>
    <property type="match status" value="1"/>
</dbReference>
<keyword evidence="2 5" id="KW-0732">Signal</keyword>
<keyword evidence="3 7" id="KW-0378">Hydrolase</keyword>
<evidence type="ECO:0000256" key="2">
    <source>
        <dbReference type="ARBA" id="ARBA00022729"/>
    </source>
</evidence>
<name>A0A6L7EXY9_9ACTN</name>
<dbReference type="AlphaFoldDB" id="A0A6L7EXY9"/>
<evidence type="ECO:0000313" key="8">
    <source>
        <dbReference type="Proteomes" id="UP000473325"/>
    </source>
</evidence>
<dbReference type="GO" id="GO:0016787">
    <property type="term" value="F:hydrolase activity"/>
    <property type="evidence" value="ECO:0007669"/>
    <property type="project" value="UniProtKB-KW"/>
</dbReference>
<evidence type="ECO:0000256" key="5">
    <source>
        <dbReference type="SAM" id="SignalP"/>
    </source>
</evidence>
<protein>
    <submittedName>
        <fullName evidence="7">Alpha/beta fold hydrolase</fullName>
    </submittedName>
</protein>
<dbReference type="RefSeq" id="WP_160878355.1">
    <property type="nucleotide sequence ID" value="NZ_WUEK01000007.1"/>
</dbReference>
<feature type="chain" id="PRO_5038523964" evidence="5">
    <location>
        <begin position="30"/>
        <end position="535"/>
    </location>
</feature>
<comment type="similarity">
    <text evidence="1">Belongs to the peptidase S33 family.</text>
</comment>
<evidence type="ECO:0000256" key="3">
    <source>
        <dbReference type="ARBA" id="ARBA00022801"/>
    </source>
</evidence>
<evidence type="ECO:0000256" key="1">
    <source>
        <dbReference type="ARBA" id="ARBA00010088"/>
    </source>
</evidence>
<reference evidence="7 8" key="1">
    <citation type="submission" date="2019-12" db="EMBL/GenBank/DDBJ databases">
        <authorList>
            <person name="Kun Z."/>
        </authorList>
    </citation>
    <scope>NUCLEOTIDE SEQUENCE [LARGE SCALE GENOMIC DNA]</scope>
    <source>
        <strain evidence="7 8">YIM 123512</strain>
    </source>
</reference>
<dbReference type="InterPro" id="IPR051601">
    <property type="entry name" value="Serine_prot/Carboxylest_S33"/>
</dbReference>
<dbReference type="PANTHER" id="PTHR43248">
    <property type="entry name" value="2-SUCCINYL-6-HYDROXY-2,4-CYCLOHEXADIENE-1-CARBOXYLATE SYNTHASE"/>
    <property type="match status" value="1"/>
</dbReference>
<comment type="caution">
    <text evidence="7">The sequence shown here is derived from an EMBL/GenBank/DDBJ whole genome shotgun (WGS) entry which is preliminary data.</text>
</comment>
<dbReference type="InterPro" id="IPR029058">
    <property type="entry name" value="AB_hydrolase_fold"/>
</dbReference>
<dbReference type="InterPro" id="IPR013595">
    <property type="entry name" value="Pept_S33_TAP-like_C"/>
</dbReference>
<evidence type="ECO:0000259" key="6">
    <source>
        <dbReference type="Pfam" id="PF08386"/>
    </source>
</evidence>